<dbReference type="Gene3D" id="3.30.46.10">
    <property type="entry name" value="Glycine N-methyltransferase, chain A, domain 1"/>
    <property type="match status" value="1"/>
</dbReference>
<evidence type="ECO:0000256" key="1">
    <source>
        <dbReference type="ARBA" id="ARBA00022603"/>
    </source>
</evidence>
<accession>A0A5J6FGX5</accession>
<dbReference type="InterPro" id="IPR029063">
    <property type="entry name" value="SAM-dependent_MTases_sf"/>
</dbReference>
<dbReference type="RefSeq" id="WP_150490850.1">
    <property type="nucleotide sequence ID" value="NZ_BMUV01000051.1"/>
</dbReference>
<protein>
    <submittedName>
        <fullName evidence="6">Class I SAM-dependent methyltransferase</fullName>
    </submittedName>
</protein>
<gene>
    <name evidence="6" type="ORF">CP967_29365</name>
</gene>
<evidence type="ECO:0000259" key="5">
    <source>
        <dbReference type="Pfam" id="PF13649"/>
    </source>
</evidence>
<dbReference type="GO" id="GO:0016594">
    <property type="term" value="F:glycine binding"/>
    <property type="evidence" value="ECO:0007669"/>
    <property type="project" value="TreeGrafter"/>
</dbReference>
<dbReference type="GO" id="GO:1901052">
    <property type="term" value="P:sarcosine metabolic process"/>
    <property type="evidence" value="ECO:0007669"/>
    <property type="project" value="TreeGrafter"/>
</dbReference>
<dbReference type="InterPro" id="IPR014369">
    <property type="entry name" value="Gly/Sar_N_MeTrfase"/>
</dbReference>
<evidence type="ECO:0000313" key="6">
    <source>
        <dbReference type="EMBL" id="QEU75542.1"/>
    </source>
</evidence>
<dbReference type="CDD" id="cd02440">
    <property type="entry name" value="AdoMet_MTases"/>
    <property type="match status" value="1"/>
</dbReference>
<name>A0A5J6FGX5_9ACTN</name>
<feature type="region of interest" description="Disordered" evidence="4">
    <location>
        <begin position="1"/>
        <end position="39"/>
    </location>
</feature>
<keyword evidence="3" id="KW-0949">S-adenosyl-L-methionine</keyword>
<keyword evidence="7" id="KW-1185">Reference proteome</keyword>
<dbReference type="PANTHER" id="PTHR16458">
    <property type="entry name" value="GLYCINE N-METHYLTRANSFERASE"/>
    <property type="match status" value="1"/>
</dbReference>
<dbReference type="PANTHER" id="PTHR16458:SF2">
    <property type="entry name" value="GLYCINE N-METHYLTRANSFERASE"/>
    <property type="match status" value="1"/>
</dbReference>
<dbReference type="OrthoDB" id="279734at2"/>
<dbReference type="Proteomes" id="UP000326178">
    <property type="component" value="Chromosome"/>
</dbReference>
<dbReference type="GO" id="GO:0046500">
    <property type="term" value="P:S-adenosylmethionine metabolic process"/>
    <property type="evidence" value="ECO:0007669"/>
    <property type="project" value="TreeGrafter"/>
</dbReference>
<dbReference type="GO" id="GO:0006730">
    <property type="term" value="P:one-carbon metabolic process"/>
    <property type="evidence" value="ECO:0007669"/>
    <property type="project" value="TreeGrafter"/>
</dbReference>
<evidence type="ECO:0000256" key="3">
    <source>
        <dbReference type="ARBA" id="ARBA00022691"/>
    </source>
</evidence>
<dbReference type="GO" id="GO:0046498">
    <property type="term" value="P:S-adenosylhomocysteine metabolic process"/>
    <property type="evidence" value="ECO:0007669"/>
    <property type="project" value="TreeGrafter"/>
</dbReference>
<sequence>MSTPAARVSRTAPLAQDPHRTPDARPQDVPDRADAAPDDFEAQYIPTLVDLWDQLIDWDRRRASEQDFFVELLNGAEARRVLDVAAGTGYHSVTLAQQGFDVTAADGSAQMIERTRRNAERHGQSFTVLQADWRSLRRHIDGRYDAIVCLGSSFPHLFQEADRRAVLSEFYEALNPGGILIVDHRNFDAIRRHRYRSTGNYYYCGTGATVTVAHVDEELCRFRYDFQDGGTHHLEVYPVLAAELSSLLIDSGFDTIQTFGDFQEDFDINEVDFVIHVARKP</sequence>
<dbReference type="EMBL" id="CP023702">
    <property type="protein sequence ID" value="QEU75542.1"/>
    <property type="molecule type" value="Genomic_DNA"/>
</dbReference>
<proteinExistence type="predicted"/>
<reference evidence="6 7" key="1">
    <citation type="submission" date="2017-09" db="EMBL/GenBank/DDBJ databases">
        <authorList>
            <person name="Lee N."/>
            <person name="Cho B.-K."/>
        </authorList>
    </citation>
    <scope>NUCLEOTIDE SEQUENCE [LARGE SCALE GENOMIC DNA]</scope>
    <source>
        <strain evidence="6 7">ATCC 12769</strain>
    </source>
</reference>
<keyword evidence="2 6" id="KW-0808">Transferase</keyword>
<evidence type="ECO:0000313" key="7">
    <source>
        <dbReference type="Proteomes" id="UP000326178"/>
    </source>
</evidence>
<feature type="domain" description="Methyltransferase" evidence="5">
    <location>
        <begin position="81"/>
        <end position="178"/>
    </location>
</feature>
<dbReference type="GO" id="GO:0005829">
    <property type="term" value="C:cytosol"/>
    <property type="evidence" value="ECO:0007669"/>
    <property type="project" value="TreeGrafter"/>
</dbReference>
<dbReference type="KEGG" id="snk:CP967_29365"/>
<dbReference type="Pfam" id="PF13649">
    <property type="entry name" value="Methyltransf_25"/>
    <property type="match status" value="1"/>
</dbReference>
<dbReference type="GO" id="GO:0032259">
    <property type="term" value="P:methylation"/>
    <property type="evidence" value="ECO:0007669"/>
    <property type="project" value="UniProtKB-KW"/>
</dbReference>
<dbReference type="GO" id="GO:0051289">
    <property type="term" value="P:protein homotetramerization"/>
    <property type="evidence" value="ECO:0007669"/>
    <property type="project" value="TreeGrafter"/>
</dbReference>
<dbReference type="SUPFAM" id="SSF53335">
    <property type="entry name" value="S-adenosyl-L-methionine-dependent methyltransferases"/>
    <property type="match status" value="1"/>
</dbReference>
<evidence type="ECO:0000256" key="2">
    <source>
        <dbReference type="ARBA" id="ARBA00022679"/>
    </source>
</evidence>
<dbReference type="InterPro" id="IPR041698">
    <property type="entry name" value="Methyltransf_25"/>
</dbReference>
<feature type="compositionally biased region" description="Basic and acidic residues" evidence="4">
    <location>
        <begin position="17"/>
        <end position="35"/>
    </location>
</feature>
<dbReference type="GO" id="GO:1904047">
    <property type="term" value="F:S-adenosyl-L-methionine binding"/>
    <property type="evidence" value="ECO:0007669"/>
    <property type="project" value="TreeGrafter"/>
</dbReference>
<dbReference type="AlphaFoldDB" id="A0A5J6FGX5"/>
<keyword evidence="1 6" id="KW-0489">Methyltransferase</keyword>
<dbReference type="Gene3D" id="3.40.50.150">
    <property type="entry name" value="Vaccinia Virus protein VP39"/>
    <property type="match status" value="1"/>
</dbReference>
<dbReference type="GO" id="GO:0042802">
    <property type="term" value="F:identical protein binding"/>
    <property type="evidence" value="ECO:0007669"/>
    <property type="project" value="TreeGrafter"/>
</dbReference>
<dbReference type="GO" id="GO:0017174">
    <property type="term" value="F:glycine N-methyltransferase activity"/>
    <property type="evidence" value="ECO:0007669"/>
    <property type="project" value="InterPro"/>
</dbReference>
<organism evidence="6 7">
    <name type="scientific">Streptomyces nitrosporeus</name>
    <dbReference type="NCBI Taxonomy" id="28894"/>
    <lineage>
        <taxon>Bacteria</taxon>
        <taxon>Bacillati</taxon>
        <taxon>Actinomycetota</taxon>
        <taxon>Actinomycetes</taxon>
        <taxon>Kitasatosporales</taxon>
        <taxon>Streptomycetaceae</taxon>
        <taxon>Streptomyces</taxon>
    </lineage>
</organism>
<dbReference type="GO" id="GO:0006111">
    <property type="term" value="P:regulation of gluconeogenesis"/>
    <property type="evidence" value="ECO:0007669"/>
    <property type="project" value="TreeGrafter"/>
</dbReference>
<dbReference type="PROSITE" id="PS51600">
    <property type="entry name" value="SAM_GNMT"/>
    <property type="match status" value="1"/>
</dbReference>
<evidence type="ECO:0000256" key="4">
    <source>
        <dbReference type="SAM" id="MobiDB-lite"/>
    </source>
</evidence>